<organism evidence="1 2">
    <name type="scientific">Arthrobacter alpinus</name>
    <dbReference type="NCBI Taxonomy" id="656366"/>
    <lineage>
        <taxon>Bacteria</taxon>
        <taxon>Bacillati</taxon>
        <taxon>Actinomycetota</taxon>
        <taxon>Actinomycetes</taxon>
        <taxon>Micrococcales</taxon>
        <taxon>Micrococcaceae</taxon>
        <taxon>Arthrobacter</taxon>
    </lineage>
</organism>
<dbReference type="RefSeq" id="WP_074712079.1">
    <property type="nucleotide sequence ID" value="NZ_FNTV01000001.1"/>
</dbReference>
<dbReference type="AlphaFoldDB" id="A0A1H5M5S6"/>
<evidence type="ECO:0000313" key="2">
    <source>
        <dbReference type="Proteomes" id="UP000182725"/>
    </source>
</evidence>
<protein>
    <submittedName>
        <fullName evidence="1">Uncharacterized protein</fullName>
    </submittedName>
</protein>
<reference evidence="1 2" key="1">
    <citation type="submission" date="2016-10" db="EMBL/GenBank/DDBJ databases">
        <authorList>
            <person name="de Groot N.N."/>
        </authorList>
    </citation>
    <scope>NUCLEOTIDE SEQUENCE [LARGE SCALE GENOMIC DNA]</scope>
    <source>
        <strain evidence="1 2">DSM 22274</strain>
    </source>
</reference>
<proteinExistence type="predicted"/>
<accession>A0A1H5M5S6</accession>
<sequence>MSAGTLGFEQEAQLANHHTMRAGYTSISSGTMHQLVAAIAADAFNVPLRDVRAGIHDGQGQVSVQLAVPLVIPMPPETAGKEQVKNRAGTLFERAAEARKIVAQRLHDLAGTSVGQVDIRFTGVHHGKPSTAGRVL</sequence>
<dbReference type="Proteomes" id="UP000182725">
    <property type="component" value="Unassembled WGS sequence"/>
</dbReference>
<gene>
    <name evidence="1" type="ORF">SAMN04489740_2761</name>
</gene>
<dbReference type="EMBL" id="FNTV01000001">
    <property type="protein sequence ID" value="SEE84560.1"/>
    <property type="molecule type" value="Genomic_DNA"/>
</dbReference>
<evidence type="ECO:0000313" key="1">
    <source>
        <dbReference type="EMBL" id="SEE84560.1"/>
    </source>
</evidence>
<name>A0A1H5M5S6_9MICC</name>